<evidence type="ECO:0000313" key="2">
    <source>
        <dbReference type="Proteomes" id="UP000294508"/>
    </source>
</evidence>
<sequence>MTRRMALSRIIFGILLLALLFGGPHLYGRATAADKLADCLVGTTSPQNVVVKLSYVPGPTQLEDLQRYGRYGGSRGDLQSVVLLDVPAQNVTLLSQLYWVDRVDTEDGC</sequence>
<keyword evidence="2" id="KW-1185">Reference proteome</keyword>
<gene>
    <name evidence="1" type="ORF">EV652_11314</name>
</gene>
<organism evidence="1 2">
    <name type="scientific">Kribbella steppae</name>
    <dbReference type="NCBI Taxonomy" id="2512223"/>
    <lineage>
        <taxon>Bacteria</taxon>
        <taxon>Bacillati</taxon>
        <taxon>Actinomycetota</taxon>
        <taxon>Actinomycetes</taxon>
        <taxon>Propionibacteriales</taxon>
        <taxon>Kribbellaceae</taxon>
        <taxon>Kribbella</taxon>
    </lineage>
</organism>
<dbReference type="EMBL" id="SLWN01000013">
    <property type="protein sequence ID" value="TCO19615.1"/>
    <property type="molecule type" value="Genomic_DNA"/>
</dbReference>
<accession>A0A4R2H4D3</accession>
<reference evidence="1 2" key="1">
    <citation type="journal article" date="2015" name="Stand. Genomic Sci.">
        <title>Genomic Encyclopedia of Bacterial and Archaeal Type Strains, Phase III: the genomes of soil and plant-associated and newly described type strains.</title>
        <authorList>
            <person name="Whitman W.B."/>
            <person name="Woyke T."/>
            <person name="Klenk H.P."/>
            <person name="Zhou Y."/>
            <person name="Lilburn T.G."/>
            <person name="Beck B.J."/>
            <person name="De Vos P."/>
            <person name="Vandamme P."/>
            <person name="Eisen J.A."/>
            <person name="Garrity G."/>
            <person name="Hugenholtz P."/>
            <person name="Kyrpides N.C."/>
        </authorList>
    </citation>
    <scope>NUCLEOTIDE SEQUENCE [LARGE SCALE GENOMIC DNA]</scope>
    <source>
        <strain evidence="1 2">VKM Ac-2572</strain>
    </source>
</reference>
<name>A0A4R2H4D3_9ACTN</name>
<dbReference type="AlphaFoldDB" id="A0A4R2H4D3"/>
<protein>
    <submittedName>
        <fullName evidence="1">Uncharacterized protein</fullName>
    </submittedName>
</protein>
<comment type="caution">
    <text evidence="1">The sequence shown here is derived from an EMBL/GenBank/DDBJ whole genome shotgun (WGS) entry which is preliminary data.</text>
</comment>
<evidence type="ECO:0000313" key="1">
    <source>
        <dbReference type="EMBL" id="TCO19615.1"/>
    </source>
</evidence>
<dbReference type="RefSeq" id="WP_132213102.1">
    <property type="nucleotide sequence ID" value="NZ_SLWN01000013.1"/>
</dbReference>
<dbReference type="Proteomes" id="UP000294508">
    <property type="component" value="Unassembled WGS sequence"/>
</dbReference>
<proteinExistence type="predicted"/>